<evidence type="ECO:0000313" key="3">
    <source>
        <dbReference type="WBParaSite" id="TMUE_3000013584.1"/>
    </source>
</evidence>
<dbReference type="Proteomes" id="UP000046395">
    <property type="component" value="Unassembled WGS sequence"/>
</dbReference>
<keyword evidence="1" id="KW-0732">Signal</keyword>
<sequence length="84" mass="9907">MCSLSIPLIITVCVLQSAIANPVYKQSEGLARKYDEPLADGPEQLRVKRFYGFHSWLYPGSSYWGYYPSYYRRTYYYPLYAWGK</sequence>
<evidence type="ECO:0000313" key="2">
    <source>
        <dbReference type="Proteomes" id="UP000046395"/>
    </source>
</evidence>
<protein>
    <submittedName>
        <fullName evidence="3">Uncharacterized protein</fullName>
    </submittedName>
</protein>
<feature type="chain" id="PRO_5024305763" evidence="1">
    <location>
        <begin position="21"/>
        <end position="84"/>
    </location>
</feature>
<reference evidence="3" key="1">
    <citation type="submission" date="2019-12" db="UniProtKB">
        <authorList>
            <consortium name="WormBaseParasite"/>
        </authorList>
    </citation>
    <scope>IDENTIFICATION</scope>
</reference>
<proteinExistence type="predicted"/>
<accession>A0A5S6R2Q1</accession>
<evidence type="ECO:0000256" key="1">
    <source>
        <dbReference type="SAM" id="SignalP"/>
    </source>
</evidence>
<name>A0A5S6R2Q1_TRIMR</name>
<organism evidence="2 3">
    <name type="scientific">Trichuris muris</name>
    <name type="common">Mouse whipworm</name>
    <dbReference type="NCBI Taxonomy" id="70415"/>
    <lineage>
        <taxon>Eukaryota</taxon>
        <taxon>Metazoa</taxon>
        <taxon>Ecdysozoa</taxon>
        <taxon>Nematoda</taxon>
        <taxon>Enoplea</taxon>
        <taxon>Dorylaimia</taxon>
        <taxon>Trichinellida</taxon>
        <taxon>Trichuridae</taxon>
        <taxon>Trichuris</taxon>
    </lineage>
</organism>
<dbReference type="WBParaSite" id="TMUE_3000013584.1">
    <property type="protein sequence ID" value="TMUE_3000013584.1"/>
    <property type="gene ID" value="WBGene00289974"/>
</dbReference>
<dbReference type="AlphaFoldDB" id="A0A5S6R2Q1"/>
<feature type="signal peptide" evidence="1">
    <location>
        <begin position="1"/>
        <end position="20"/>
    </location>
</feature>
<keyword evidence="2" id="KW-1185">Reference proteome</keyword>